<dbReference type="SUPFAM" id="SSF81383">
    <property type="entry name" value="F-box domain"/>
    <property type="match status" value="1"/>
</dbReference>
<feature type="compositionally biased region" description="Low complexity" evidence="1">
    <location>
        <begin position="71"/>
        <end position="84"/>
    </location>
</feature>
<feature type="region of interest" description="Disordered" evidence="1">
    <location>
        <begin position="62"/>
        <end position="84"/>
    </location>
</feature>
<dbReference type="InterPro" id="IPR001810">
    <property type="entry name" value="F-box_dom"/>
</dbReference>
<protein>
    <recommendedName>
        <fullName evidence="2">F-box domain-containing protein</fullName>
    </recommendedName>
</protein>
<gene>
    <name evidence="3" type="ORF">M413DRAFT_199169</name>
</gene>
<keyword evidence="4" id="KW-1185">Reference proteome</keyword>
<dbReference type="Pfam" id="PF12937">
    <property type="entry name" value="F-box-like"/>
    <property type="match status" value="1"/>
</dbReference>
<proteinExistence type="predicted"/>
<accession>A0A0C3CF75</accession>
<dbReference type="EMBL" id="KN831769">
    <property type="protein sequence ID" value="KIM47385.1"/>
    <property type="molecule type" value="Genomic_DNA"/>
</dbReference>
<dbReference type="OrthoDB" id="2269034at2759"/>
<dbReference type="Gene3D" id="1.20.1280.50">
    <property type="match status" value="1"/>
</dbReference>
<evidence type="ECO:0000256" key="1">
    <source>
        <dbReference type="SAM" id="MobiDB-lite"/>
    </source>
</evidence>
<feature type="domain" description="F-box" evidence="2">
    <location>
        <begin position="186"/>
        <end position="232"/>
    </location>
</feature>
<organism evidence="3 4">
    <name type="scientific">Hebeloma cylindrosporum</name>
    <dbReference type="NCBI Taxonomy" id="76867"/>
    <lineage>
        <taxon>Eukaryota</taxon>
        <taxon>Fungi</taxon>
        <taxon>Dikarya</taxon>
        <taxon>Basidiomycota</taxon>
        <taxon>Agaricomycotina</taxon>
        <taxon>Agaricomycetes</taxon>
        <taxon>Agaricomycetidae</taxon>
        <taxon>Agaricales</taxon>
        <taxon>Agaricineae</taxon>
        <taxon>Hymenogastraceae</taxon>
        <taxon>Hebeloma</taxon>
    </lineage>
</organism>
<evidence type="ECO:0000313" key="4">
    <source>
        <dbReference type="Proteomes" id="UP000053424"/>
    </source>
</evidence>
<dbReference type="AlphaFoldDB" id="A0A0C3CF75"/>
<evidence type="ECO:0000313" key="3">
    <source>
        <dbReference type="EMBL" id="KIM47385.1"/>
    </source>
</evidence>
<sequence length="346" mass="39102">MPGPGYPFSLSWRFIFTSNLQDNLQGNQRLPSLHRLAVKSKVLSFPNIIYTLNAQHHRIEGLHAPPKKGSQRSQRISQARSGSAIAASRNSSSYVLSSNNVGFMFTSILDLPEPPLPPEEADDGLVCLLFEASKLKMDRVAHCGVTEGWKCPACKEHIELEQKIQDFHERRRQVRTEMNANHDPFILRLPLEIASHIFLLAKGTTPYRFGAVCSGWRQLTRSIPQLWSRLRFSVLGPTNPTRMETMLRLVVDWLERSGGLPLSLHVFYHPSDFTGSGPSNELVSIIHMFNQHSGRWQDVLFILPHVYLRQLCLTSPPKNLRNVSISEVAAADTSESPRFSMNWSPS</sequence>
<dbReference type="InterPro" id="IPR036047">
    <property type="entry name" value="F-box-like_dom_sf"/>
</dbReference>
<reference evidence="3 4" key="1">
    <citation type="submission" date="2014-04" db="EMBL/GenBank/DDBJ databases">
        <authorList>
            <consortium name="DOE Joint Genome Institute"/>
            <person name="Kuo A."/>
            <person name="Gay G."/>
            <person name="Dore J."/>
            <person name="Kohler A."/>
            <person name="Nagy L.G."/>
            <person name="Floudas D."/>
            <person name="Copeland A."/>
            <person name="Barry K.W."/>
            <person name="Cichocki N."/>
            <person name="Veneault-Fourrey C."/>
            <person name="LaButti K."/>
            <person name="Lindquist E.A."/>
            <person name="Lipzen A."/>
            <person name="Lundell T."/>
            <person name="Morin E."/>
            <person name="Murat C."/>
            <person name="Sun H."/>
            <person name="Tunlid A."/>
            <person name="Henrissat B."/>
            <person name="Grigoriev I.V."/>
            <person name="Hibbett D.S."/>
            <person name="Martin F."/>
            <person name="Nordberg H.P."/>
            <person name="Cantor M.N."/>
            <person name="Hua S.X."/>
        </authorList>
    </citation>
    <scope>NUCLEOTIDE SEQUENCE [LARGE SCALE GENOMIC DNA]</scope>
    <source>
        <strain evidence="4">h7</strain>
    </source>
</reference>
<name>A0A0C3CF75_HEBCY</name>
<dbReference type="Proteomes" id="UP000053424">
    <property type="component" value="Unassembled WGS sequence"/>
</dbReference>
<dbReference type="HOGENOM" id="CLU_801816_0_0_1"/>
<reference evidence="4" key="2">
    <citation type="submission" date="2015-01" db="EMBL/GenBank/DDBJ databases">
        <title>Evolutionary Origins and Diversification of the Mycorrhizal Mutualists.</title>
        <authorList>
            <consortium name="DOE Joint Genome Institute"/>
            <consortium name="Mycorrhizal Genomics Consortium"/>
            <person name="Kohler A."/>
            <person name="Kuo A."/>
            <person name="Nagy L.G."/>
            <person name="Floudas D."/>
            <person name="Copeland A."/>
            <person name="Barry K.W."/>
            <person name="Cichocki N."/>
            <person name="Veneault-Fourrey C."/>
            <person name="LaButti K."/>
            <person name="Lindquist E.A."/>
            <person name="Lipzen A."/>
            <person name="Lundell T."/>
            <person name="Morin E."/>
            <person name="Murat C."/>
            <person name="Riley R."/>
            <person name="Ohm R."/>
            <person name="Sun H."/>
            <person name="Tunlid A."/>
            <person name="Henrissat B."/>
            <person name="Grigoriev I.V."/>
            <person name="Hibbett D.S."/>
            <person name="Martin F."/>
        </authorList>
    </citation>
    <scope>NUCLEOTIDE SEQUENCE [LARGE SCALE GENOMIC DNA]</scope>
    <source>
        <strain evidence="4">h7</strain>
    </source>
</reference>
<evidence type="ECO:0000259" key="2">
    <source>
        <dbReference type="Pfam" id="PF12937"/>
    </source>
</evidence>